<evidence type="ECO:0000313" key="1">
    <source>
        <dbReference type="EMBL" id="OKP05880.1"/>
    </source>
</evidence>
<sequence>MSGRYAQQLHMQGIVNPLALQGGPQQQQQWSNNLGFNPFDVMDLMNLADYANLSFDDSQMASLMFNSQMPMNYMPSGFFVDPKNDCEDFNQFLNRIRRRSPPSDFLLPFYRCMA</sequence>
<protein>
    <submittedName>
        <fullName evidence="1">Uncharacterized protein</fullName>
    </submittedName>
</protein>
<dbReference type="STRING" id="1316194.A0A1Q5U083"/>
<gene>
    <name evidence="1" type="ORF">PENSUB_6600</name>
</gene>
<evidence type="ECO:0000313" key="2">
    <source>
        <dbReference type="Proteomes" id="UP000186955"/>
    </source>
</evidence>
<organism evidence="1 2">
    <name type="scientific">Penicillium subrubescens</name>
    <dbReference type="NCBI Taxonomy" id="1316194"/>
    <lineage>
        <taxon>Eukaryota</taxon>
        <taxon>Fungi</taxon>
        <taxon>Dikarya</taxon>
        <taxon>Ascomycota</taxon>
        <taxon>Pezizomycotina</taxon>
        <taxon>Eurotiomycetes</taxon>
        <taxon>Eurotiomycetidae</taxon>
        <taxon>Eurotiales</taxon>
        <taxon>Aspergillaceae</taxon>
        <taxon>Penicillium</taxon>
    </lineage>
</organism>
<dbReference type="Proteomes" id="UP000186955">
    <property type="component" value="Unassembled WGS sequence"/>
</dbReference>
<keyword evidence="2" id="KW-1185">Reference proteome</keyword>
<name>A0A1Q5U083_9EURO</name>
<dbReference type="EMBL" id="MNBE01000602">
    <property type="protein sequence ID" value="OKP05880.1"/>
    <property type="molecule type" value="Genomic_DNA"/>
</dbReference>
<proteinExistence type="predicted"/>
<comment type="caution">
    <text evidence="1">The sequence shown here is derived from an EMBL/GenBank/DDBJ whole genome shotgun (WGS) entry which is preliminary data.</text>
</comment>
<reference evidence="1 2" key="1">
    <citation type="submission" date="2016-10" db="EMBL/GenBank/DDBJ databases">
        <title>Genome sequence of the ascomycete fungus Penicillium subrubescens.</title>
        <authorList>
            <person name="De Vries R.P."/>
            <person name="Peng M."/>
            <person name="Dilokpimol A."/>
            <person name="Hilden K."/>
            <person name="Makela M.R."/>
            <person name="Grigoriev I."/>
            <person name="Riley R."/>
            <person name="Granchi Z."/>
        </authorList>
    </citation>
    <scope>NUCLEOTIDE SEQUENCE [LARGE SCALE GENOMIC DNA]</scope>
    <source>
        <strain evidence="1 2">CBS 132785</strain>
    </source>
</reference>
<dbReference type="AlphaFoldDB" id="A0A1Q5U083"/>
<accession>A0A1Q5U083</accession>